<comment type="caution">
    <text evidence="2">The sequence shown here is derived from an EMBL/GenBank/DDBJ whole genome shotgun (WGS) entry which is preliminary data.</text>
</comment>
<feature type="signal peptide" evidence="1">
    <location>
        <begin position="1"/>
        <end position="22"/>
    </location>
</feature>
<protein>
    <recommendedName>
        <fullName evidence="4">HmuY protein</fullName>
    </recommendedName>
</protein>
<dbReference type="InterPro" id="IPR025921">
    <property type="entry name" value="HmuY"/>
</dbReference>
<dbReference type="Pfam" id="PF14064">
    <property type="entry name" value="HmuY"/>
    <property type="match status" value="2"/>
</dbReference>
<dbReference type="CDD" id="cd12105">
    <property type="entry name" value="HmuY"/>
    <property type="match status" value="1"/>
</dbReference>
<evidence type="ECO:0008006" key="4">
    <source>
        <dbReference type="Google" id="ProtNLM"/>
    </source>
</evidence>
<evidence type="ECO:0000313" key="3">
    <source>
        <dbReference type="Proteomes" id="UP000197587"/>
    </source>
</evidence>
<proteinExistence type="predicted"/>
<reference evidence="2 3" key="1">
    <citation type="submission" date="2017-05" db="EMBL/GenBank/DDBJ databases">
        <title>Genome of Chryseobacterium haifense.</title>
        <authorList>
            <person name="Newman J.D."/>
        </authorList>
    </citation>
    <scope>NUCLEOTIDE SEQUENCE [LARGE SCALE GENOMIC DNA]</scope>
    <source>
        <strain evidence="2 3">DSM 19056</strain>
    </source>
</reference>
<accession>A0A246B6N5</accession>
<keyword evidence="1" id="KW-0732">Signal</keyword>
<dbReference type="Proteomes" id="UP000197587">
    <property type="component" value="Unassembled WGS sequence"/>
</dbReference>
<keyword evidence="3" id="KW-1185">Reference proteome</keyword>
<dbReference type="RefSeq" id="WP_031504051.1">
    <property type="nucleotide sequence ID" value="NZ_JASZ02000050.1"/>
</dbReference>
<dbReference type="PROSITE" id="PS51257">
    <property type="entry name" value="PROKAR_LIPOPROTEIN"/>
    <property type="match status" value="1"/>
</dbReference>
<gene>
    <name evidence="2" type="ORF">AP75_13365</name>
</gene>
<sequence>MKKIKYTFMLLLVLSLFTSCIREDNTPVIIEPISGAVVDPDMGGPTEKNQVWIELSTGTVKTTLRENWDLGFYSGNEFRVILNSSLVMAAGKIENSFNIDAVNSASVKNLKPLVQVANFADNAKYIDDPSGDIFNQSTSIQEIKANDDENNVYLINMGYSTYTGTTVPGSVYTLGDERGWKKIKIVRFQNGYKIQYADLDETTHKEYIITKDSEYNYKFFSFFTGTETEIQPKKKNWDLCFTVFTNLVHNPDNNLPTSYIFPDVVLHNILGNVGAYEITTANGQGEVDYNKFTEENIDQTKFSRSDQRTIGGNWRTTTGANGAEVYSNKFYIVKNSDGFYFKLRFLRMKNQEGFRGYPQFEYKAL</sequence>
<dbReference type="EMBL" id="JASZ02000050">
    <property type="protein sequence ID" value="OWK97038.1"/>
    <property type="molecule type" value="Genomic_DNA"/>
</dbReference>
<feature type="chain" id="PRO_5011318044" description="HmuY protein" evidence="1">
    <location>
        <begin position="23"/>
        <end position="365"/>
    </location>
</feature>
<evidence type="ECO:0000313" key="2">
    <source>
        <dbReference type="EMBL" id="OWK97038.1"/>
    </source>
</evidence>
<name>A0A246B6N5_9FLAO</name>
<organism evidence="2 3">
    <name type="scientific">Kaistella haifensis DSM 19056</name>
    <dbReference type="NCBI Taxonomy" id="1450526"/>
    <lineage>
        <taxon>Bacteria</taxon>
        <taxon>Pseudomonadati</taxon>
        <taxon>Bacteroidota</taxon>
        <taxon>Flavobacteriia</taxon>
        <taxon>Flavobacteriales</taxon>
        <taxon>Weeksellaceae</taxon>
        <taxon>Chryseobacterium group</taxon>
        <taxon>Kaistella</taxon>
    </lineage>
</organism>
<dbReference type="AlphaFoldDB" id="A0A246B6N5"/>
<evidence type="ECO:0000256" key="1">
    <source>
        <dbReference type="SAM" id="SignalP"/>
    </source>
</evidence>